<evidence type="ECO:0000313" key="2">
    <source>
        <dbReference type="EMBL" id="GAA0151748.1"/>
    </source>
</evidence>
<accession>A0AAV3PKE4</accession>
<comment type="caution">
    <text evidence="2">The sequence shown here is derived from an EMBL/GenBank/DDBJ whole genome shotgun (WGS) entry which is preliminary data.</text>
</comment>
<protein>
    <recommendedName>
        <fullName evidence="4">Retrotransposon gag domain-containing protein</fullName>
    </recommendedName>
</protein>
<proteinExistence type="predicted"/>
<evidence type="ECO:0000313" key="3">
    <source>
        <dbReference type="Proteomes" id="UP001454036"/>
    </source>
</evidence>
<organism evidence="2 3">
    <name type="scientific">Lithospermum erythrorhizon</name>
    <name type="common">Purple gromwell</name>
    <name type="synonym">Lithospermum officinale var. erythrorhizon</name>
    <dbReference type="NCBI Taxonomy" id="34254"/>
    <lineage>
        <taxon>Eukaryota</taxon>
        <taxon>Viridiplantae</taxon>
        <taxon>Streptophyta</taxon>
        <taxon>Embryophyta</taxon>
        <taxon>Tracheophyta</taxon>
        <taxon>Spermatophyta</taxon>
        <taxon>Magnoliopsida</taxon>
        <taxon>eudicotyledons</taxon>
        <taxon>Gunneridae</taxon>
        <taxon>Pentapetalae</taxon>
        <taxon>asterids</taxon>
        <taxon>lamiids</taxon>
        <taxon>Boraginales</taxon>
        <taxon>Boraginaceae</taxon>
        <taxon>Boraginoideae</taxon>
        <taxon>Lithospermeae</taxon>
        <taxon>Lithospermum</taxon>
    </lineage>
</organism>
<reference evidence="2 3" key="1">
    <citation type="submission" date="2024-01" db="EMBL/GenBank/DDBJ databases">
        <title>The complete chloroplast genome sequence of Lithospermum erythrorhizon: insights into the phylogenetic relationship among Boraginaceae species and the maternal lineages of purple gromwells.</title>
        <authorList>
            <person name="Okada T."/>
            <person name="Watanabe K."/>
        </authorList>
    </citation>
    <scope>NUCLEOTIDE SEQUENCE [LARGE SCALE GENOMIC DNA]</scope>
</reference>
<dbReference type="EMBL" id="BAABME010001845">
    <property type="protein sequence ID" value="GAA0151748.1"/>
    <property type="molecule type" value="Genomic_DNA"/>
</dbReference>
<dbReference type="Proteomes" id="UP001454036">
    <property type="component" value="Unassembled WGS sequence"/>
</dbReference>
<sequence>MDALHLRGTQESVHRKDKDEHYLMTIKQRETESIASFQEWFQTKFNLILGANPKIAVIAFVEGLRLSKFKESLLMRRPQDLEEVNEWSYKYIRIEDAEKKTEKGCGKLPVEDKRREAPSPRGEVPWTGSGYSTGPTPEPTCQGVAPSRASRGIRGSGRREELKDYVHKETQNVNRPFDRDRLRSPDGPPNITRRVIVISRGRSGGEDSGSARRAYANRDIYVVTVWARPEFPYLSFSGKDFEGIECPHEDPLVITPVIANFEVGQMLVDTGSSIDILFLDAYLKLWMSRAQI</sequence>
<evidence type="ECO:0008006" key="4">
    <source>
        <dbReference type="Google" id="ProtNLM"/>
    </source>
</evidence>
<gene>
    <name evidence="2" type="ORF">LIER_10402</name>
</gene>
<dbReference type="AlphaFoldDB" id="A0AAV3PKE4"/>
<evidence type="ECO:0000256" key="1">
    <source>
        <dbReference type="SAM" id="MobiDB-lite"/>
    </source>
</evidence>
<keyword evidence="3" id="KW-1185">Reference proteome</keyword>
<feature type="region of interest" description="Disordered" evidence="1">
    <location>
        <begin position="111"/>
        <end position="160"/>
    </location>
</feature>
<name>A0AAV3PKE4_LITER</name>